<dbReference type="InterPro" id="IPR016181">
    <property type="entry name" value="Acyl_CoA_acyltransferase"/>
</dbReference>
<dbReference type="EC" id="2.-.-.-" evidence="2"/>
<accession>A0ABV1M3N2</accession>
<sequence>MFAANLAPERSACADILSPRLILRHLDAEVLRLGCNGRHAEAGARLGAALPADWLGEQALMALRLADMLADSAYAPWSLRAMLCRRSGRMLGHIGFHSMPGPEYLHPLAPGAVELGYTVFTAHRCQGYAAEALATLLHWALRSHGQQRFVLSIAPDNAASLALARRFGFAQVGRWFDPQDGDELVYLLEHGA</sequence>
<dbReference type="PROSITE" id="PS51186">
    <property type="entry name" value="GNAT"/>
    <property type="match status" value="1"/>
</dbReference>
<dbReference type="RefSeq" id="WP_349585500.1">
    <property type="nucleotide sequence ID" value="NZ_JBEFLD010000003.1"/>
</dbReference>
<dbReference type="Pfam" id="PF13302">
    <property type="entry name" value="Acetyltransf_3"/>
    <property type="match status" value="1"/>
</dbReference>
<keyword evidence="3" id="KW-1185">Reference proteome</keyword>
<keyword evidence="2" id="KW-0808">Transferase</keyword>
<reference evidence="2" key="1">
    <citation type="submission" date="2024-06" db="EMBL/GenBank/DDBJ databases">
        <title>Genome sequence of Vogesella sp. MAHUQ-64.</title>
        <authorList>
            <person name="Huq M.A."/>
        </authorList>
    </citation>
    <scope>NUCLEOTIDE SEQUENCE</scope>
    <source>
        <strain evidence="2">MAHUQ-64</strain>
    </source>
</reference>
<dbReference type="Proteomes" id="UP001433638">
    <property type="component" value="Unassembled WGS sequence"/>
</dbReference>
<dbReference type="InterPro" id="IPR051531">
    <property type="entry name" value="N-acetyltransferase"/>
</dbReference>
<evidence type="ECO:0000259" key="1">
    <source>
        <dbReference type="PROSITE" id="PS51186"/>
    </source>
</evidence>
<evidence type="ECO:0000313" key="2">
    <source>
        <dbReference type="EMBL" id="MEQ6290210.1"/>
    </source>
</evidence>
<organism evidence="2 3">
    <name type="scientific">Vogesella oryzagri</name>
    <dbReference type="NCBI Taxonomy" id="3160864"/>
    <lineage>
        <taxon>Bacteria</taxon>
        <taxon>Pseudomonadati</taxon>
        <taxon>Pseudomonadota</taxon>
        <taxon>Betaproteobacteria</taxon>
        <taxon>Neisseriales</taxon>
        <taxon>Chromobacteriaceae</taxon>
        <taxon>Vogesella</taxon>
    </lineage>
</organism>
<proteinExistence type="predicted"/>
<comment type="caution">
    <text evidence="2">The sequence shown here is derived from an EMBL/GenBank/DDBJ whole genome shotgun (WGS) entry which is preliminary data.</text>
</comment>
<dbReference type="InterPro" id="IPR000182">
    <property type="entry name" value="GNAT_dom"/>
</dbReference>
<dbReference type="PANTHER" id="PTHR43792">
    <property type="entry name" value="GNAT FAMILY, PUTATIVE (AFU_ORTHOLOGUE AFUA_3G00765)-RELATED-RELATED"/>
    <property type="match status" value="1"/>
</dbReference>
<evidence type="ECO:0000313" key="3">
    <source>
        <dbReference type="Proteomes" id="UP001433638"/>
    </source>
</evidence>
<protein>
    <submittedName>
        <fullName evidence="2">GNAT family protein</fullName>
        <ecNumber evidence="2">2.-.-.-</ecNumber>
    </submittedName>
</protein>
<name>A0ABV1M3N2_9NEIS</name>
<gene>
    <name evidence="2" type="ORF">ABNW52_06230</name>
</gene>
<dbReference type="SUPFAM" id="SSF55729">
    <property type="entry name" value="Acyl-CoA N-acyltransferases (Nat)"/>
    <property type="match status" value="1"/>
</dbReference>
<feature type="domain" description="N-acetyltransferase" evidence="1">
    <location>
        <begin position="44"/>
        <end position="191"/>
    </location>
</feature>
<dbReference type="PANTHER" id="PTHR43792:SF1">
    <property type="entry name" value="N-ACETYLTRANSFERASE DOMAIN-CONTAINING PROTEIN"/>
    <property type="match status" value="1"/>
</dbReference>
<dbReference type="EMBL" id="JBEFLD010000003">
    <property type="protein sequence ID" value="MEQ6290210.1"/>
    <property type="molecule type" value="Genomic_DNA"/>
</dbReference>
<dbReference type="GO" id="GO:0016740">
    <property type="term" value="F:transferase activity"/>
    <property type="evidence" value="ECO:0007669"/>
    <property type="project" value="UniProtKB-KW"/>
</dbReference>
<dbReference type="Gene3D" id="3.40.630.30">
    <property type="match status" value="1"/>
</dbReference>